<dbReference type="InterPro" id="IPR013517">
    <property type="entry name" value="FG-GAP"/>
</dbReference>
<dbReference type="Proteomes" id="UP000663845">
    <property type="component" value="Unassembled WGS sequence"/>
</dbReference>
<comment type="caution">
    <text evidence="4">The sequence shown here is derived from an EMBL/GenBank/DDBJ whole genome shotgun (WGS) entry which is preliminary data.</text>
</comment>
<accession>A0A819D7Y4</accession>
<evidence type="ECO:0000313" key="4">
    <source>
        <dbReference type="EMBL" id="CAF3824572.1"/>
    </source>
</evidence>
<gene>
    <name evidence="3" type="ORF">JYZ213_LOCUS40839</name>
    <name evidence="4" type="ORF">OXD698_LOCUS19661</name>
</gene>
<keyword evidence="2" id="KW-1133">Transmembrane helix</keyword>
<dbReference type="EMBL" id="CAJOAZ010001523">
    <property type="protein sequence ID" value="CAF3824572.1"/>
    <property type="molecule type" value="Genomic_DNA"/>
</dbReference>
<evidence type="ECO:0000313" key="3">
    <source>
        <dbReference type="EMBL" id="CAF1453688.1"/>
    </source>
</evidence>
<reference evidence="4" key="1">
    <citation type="submission" date="2021-02" db="EMBL/GenBank/DDBJ databases">
        <authorList>
            <person name="Nowell W R."/>
        </authorList>
    </citation>
    <scope>NUCLEOTIDE SEQUENCE</scope>
</reference>
<proteinExistence type="predicted"/>
<organism evidence="4 5">
    <name type="scientific">Adineta steineri</name>
    <dbReference type="NCBI Taxonomy" id="433720"/>
    <lineage>
        <taxon>Eukaryota</taxon>
        <taxon>Metazoa</taxon>
        <taxon>Spiralia</taxon>
        <taxon>Gnathifera</taxon>
        <taxon>Rotifera</taxon>
        <taxon>Eurotatoria</taxon>
        <taxon>Bdelloidea</taxon>
        <taxon>Adinetida</taxon>
        <taxon>Adinetidae</taxon>
        <taxon>Adineta</taxon>
    </lineage>
</organism>
<keyword evidence="2" id="KW-0812">Transmembrane</keyword>
<dbReference type="Gene3D" id="2.130.10.130">
    <property type="entry name" value="Integrin alpha, N-terminal"/>
    <property type="match status" value="1"/>
</dbReference>
<feature type="transmembrane region" description="Helical" evidence="2">
    <location>
        <begin position="648"/>
        <end position="667"/>
    </location>
</feature>
<dbReference type="Proteomes" id="UP000663844">
    <property type="component" value="Unassembled WGS sequence"/>
</dbReference>
<evidence type="ECO:0000256" key="2">
    <source>
        <dbReference type="SAM" id="Phobius"/>
    </source>
</evidence>
<dbReference type="InterPro" id="IPR028994">
    <property type="entry name" value="Integrin_alpha_N"/>
</dbReference>
<dbReference type="SUPFAM" id="SSF69318">
    <property type="entry name" value="Integrin alpha N-terminal domain"/>
    <property type="match status" value="1"/>
</dbReference>
<evidence type="ECO:0000313" key="5">
    <source>
        <dbReference type="Proteomes" id="UP000663844"/>
    </source>
</evidence>
<dbReference type="PANTHER" id="PTHR46580:SF4">
    <property type="entry name" value="ATP_GTP-BINDING PROTEIN"/>
    <property type="match status" value="1"/>
</dbReference>
<protein>
    <submittedName>
        <fullName evidence="4">Uncharacterized protein</fullName>
    </submittedName>
</protein>
<feature type="transmembrane region" description="Helical" evidence="2">
    <location>
        <begin position="749"/>
        <end position="767"/>
    </location>
</feature>
<sequence>MKPELRTITVLDITPVIFNETFLKYGETLSCPCSKVAIPYKDFVNHTITYHPICSSIFVSEQWIQALYVEDASRYGTGDFRSTANSQFHLLATLCSLSEDVISQNKFDFDNNEFISSDLLPDVQVQSKINATLDVFKSHASTRIMLLVNYLRTTIRANHLVSSLNTNFIIQLSSSERGYLFFRRKVHIAHSIASTLKPTTMDCSIGNPIAPISFFSDSKREPNPYHLPSYFLVPNATLVNGFFAGCTPFEALLQSTLDCLYSIDCLELLMFYFPNITQIHIDWTNSTLPSKQDNKSVNDHLVNLFIDDCLYGGLIIILRLIAPFLVNILLKLKYCSTNTNINTNFFTTCIRKFGQFIKRLNLFKAADRRMETDIKQQKISTCVYLILLTANTTIEDAIQRLLLQSFIVANVLTENDFNVQLNATLNEFFRSTIIYFSLLIKTVKILTQIDQLYAVPMTHIKLYQEDENLVGKFTIDNNQRLKASQVTFRLIGPRSVNSTSFACICATNTDCKHSFGIYDVDNGWSVHPTFFLRYTVPGLVFGCSPVESLILSTLQCFYSNSTCFSILMNYSRQQYLMNVEHPTWFDVRPLVYDPIRSRFPPNTSILTIVKEIMIEQWNPSFSYDHFYKSCAPNYCTFTKRIRRKFVEIMIRLLSMIGGLTLCLHLLTPKLISFIFYLLTKICNQQQQEQEEEVFVVRYNIFSQLQTIIQKLVTYLYTKLVNLNIFFVRDFGSNIDRTTAKRLGQWATRLYMILLVVGISVLAAYIIFQPETLTKKFDQPSLDLYNHLFQRYGDELKCSCPSITSTYNRFVTVETVFHQVCSSPFASNAGRINLTSGLTSDLSAYLQEDYRRFISAHLQFLTGLCQLSNDTVHIAIQQFYSSLFIINKLLSKTKFDTHVDSIIETSKSNAHKAFTHLLFLIRNVNHGNAFVSTYGTNFEYFIPMKFFIVQNVHYAYTKPLIYDNKCSCGLYSNCTTEANFIEGNFSKIIPIKGLKMGCTPSESFLQSTLECFYNQSCIDLIQKYTNINNNLTYSFVSLSTTNTSRFLINTTIDKLIEHLFIEEWKRTINYTYYFEQCFPLICSYTYIKKFNLFHTIAALLGLQGGLTIILQWISPKIVRIINKIYQYRKKRINPIQPICSLETIPIENIVSSTTSTTMDTSTNIMTHAVNSSTTPIVTTSMITTIRTTHKPTCSLKFQQISIKKPSSWSNMYAYAIADFNGDNQLDLAGSNRITRSINVLLGAGNANFQPEIESLTCQLDYMDKMVVGDFNNDNRLDLACISQITEYVFILLANSNGGFNKNPTLYLEEGSTLSGIIVTHFNGDGYLDIAVTNAPKNSLHVFFGKGDGTFFAEMTFHTGINSYPIDIAVADFNRDGCQDIAVVNQYSRNIGIFLGRGNGSFEVQKTFSTGHYYDPSHLVVGDFNSDTLIDIAVSYEESDFINVMVGYSNGTVDSSMKFHIGTPFIEHQMFVSDFNDDHCLDIVFADAQKVLVFVGDGNGHFETQSVFLLEKGYIIPWLGIADFNDDSYDDIIYMDKLDVFEGIFLNKCK</sequence>
<dbReference type="Pfam" id="PF13517">
    <property type="entry name" value="FG-GAP_3"/>
    <property type="match status" value="3"/>
</dbReference>
<name>A0A819D7Y4_9BILA</name>
<dbReference type="EMBL" id="CAJNOG010001556">
    <property type="protein sequence ID" value="CAF1453688.1"/>
    <property type="molecule type" value="Genomic_DNA"/>
</dbReference>
<dbReference type="PANTHER" id="PTHR46580">
    <property type="entry name" value="SENSOR KINASE-RELATED"/>
    <property type="match status" value="1"/>
</dbReference>
<keyword evidence="2" id="KW-0472">Membrane</keyword>
<dbReference type="Gene3D" id="2.30.30.100">
    <property type="match status" value="1"/>
</dbReference>
<evidence type="ECO:0000256" key="1">
    <source>
        <dbReference type="ARBA" id="ARBA00022729"/>
    </source>
</evidence>
<keyword evidence="1" id="KW-0732">Signal</keyword>